<feature type="compositionally biased region" description="Low complexity" evidence="2">
    <location>
        <begin position="198"/>
        <end position="218"/>
    </location>
</feature>
<dbReference type="AlphaFoldDB" id="A0A6J4S8E6"/>
<organism evidence="3">
    <name type="scientific">uncultured Solirubrobacteraceae bacterium</name>
    <dbReference type="NCBI Taxonomy" id="1162706"/>
    <lineage>
        <taxon>Bacteria</taxon>
        <taxon>Bacillati</taxon>
        <taxon>Actinomycetota</taxon>
        <taxon>Thermoleophilia</taxon>
        <taxon>Solirubrobacterales</taxon>
        <taxon>Solirubrobacteraceae</taxon>
        <taxon>environmental samples</taxon>
    </lineage>
</organism>
<dbReference type="Gene3D" id="6.10.250.660">
    <property type="match status" value="1"/>
</dbReference>
<proteinExistence type="predicted"/>
<name>A0A6J4S8E6_9ACTN</name>
<evidence type="ECO:0000256" key="1">
    <source>
        <dbReference type="SAM" id="Coils"/>
    </source>
</evidence>
<feature type="coiled-coil region" evidence="1">
    <location>
        <begin position="56"/>
        <end position="94"/>
    </location>
</feature>
<evidence type="ECO:0000313" key="3">
    <source>
        <dbReference type="EMBL" id="CAA9492190.1"/>
    </source>
</evidence>
<protein>
    <recommendedName>
        <fullName evidence="4">Antigen 84</fullName>
    </recommendedName>
</protein>
<keyword evidence="1" id="KW-0175">Coiled coil</keyword>
<evidence type="ECO:0000256" key="2">
    <source>
        <dbReference type="SAM" id="MobiDB-lite"/>
    </source>
</evidence>
<evidence type="ECO:0008006" key="4">
    <source>
        <dbReference type="Google" id="ProtNLM"/>
    </source>
</evidence>
<gene>
    <name evidence="3" type="ORF">AVDCRST_MAG69-1421</name>
</gene>
<feature type="compositionally biased region" description="Low complexity" evidence="2">
    <location>
        <begin position="247"/>
        <end position="256"/>
    </location>
</feature>
<reference evidence="3" key="1">
    <citation type="submission" date="2020-02" db="EMBL/GenBank/DDBJ databases">
        <authorList>
            <person name="Meier V. D."/>
        </authorList>
    </citation>
    <scope>NUCLEOTIDE SEQUENCE</scope>
    <source>
        <strain evidence="3">AVDCRST_MAG69</strain>
    </source>
</reference>
<accession>A0A6J4S8E6</accession>
<dbReference type="EMBL" id="CADCVP010000151">
    <property type="protein sequence ID" value="CAA9492190.1"/>
    <property type="molecule type" value="Genomic_DNA"/>
</dbReference>
<feature type="compositionally biased region" description="Low complexity" evidence="2">
    <location>
        <begin position="225"/>
        <end position="239"/>
    </location>
</feature>
<sequence>MALDRQSIERRDFPIARRGYEIEAVDAHLAHLADEYEEVARRGRAATGGGLAAATAEQVRMIVEAAEQSAADIERDVQLEARQLRQDAREEAERVRGDAGRQARDHVTRVAEAARGLLDRVESMDRELGGLLEGLRGGAQRLSADLSLLQVSVGEVRDAAASAPDAPPGPRPAGSRGGEGPSPPGDTDPAESSQADVPAGPSPAVESPPAEAPAAAPAEPEDLEPAPAEVIPAPVAPDAQPRDGMEEAAQAAAWEPEPSPPPGEVDGARMVALNMALNGVPREDTQHHIEQNFELGDVDSLLDEVYARARR</sequence>
<feature type="region of interest" description="Disordered" evidence="2">
    <location>
        <begin position="157"/>
        <end position="267"/>
    </location>
</feature>